<dbReference type="InterPro" id="IPR004509">
    <property type="entry name" value="Competence_ComEA_HhH"/>
</dbReference>
<dbReference type="Pfam" id="PF12836">
    <property type="entry name" value="HHH_3"/>
    <property type="match status" value="1"/>
</dbReference>
<organism evidence="4 5">
    <name type="scientific">Liquorilactobacillus mali</name>
    <dbReference type="NCBI Taxonomy" id="1618"/>
    <lineage>
        <taxon>Bacteria</taxon>
        <taxon>Bacillati</taxon>
        <taxon>Bacillota</taxon>
        <taxon>Bacilli</taxon>
        <taxon>Lactobacillales</taxon>
        <taxon>Lactobacillaceae</taxon>
        <taxon>Liquorilactobacillus</taxon>
    </lineage>
</organism>
<keyword evidence="2" id="KW-1133">Transmembrane helix</keyword>
<proteinExistence type="predicted"/>
<dbReference type="PANTHER" id="PTHR21180:SF32">
    <property type="entry name" value="ENDONUCLEASE_EXONUCLEASE_PHOSPHATASE FAMILY DOMAIN-CONTAINING PROTEIN 1"/>
    <property type="match status" value="1"/>
</dbReference>
<comment type="caution">
    <text evidence="4">The sequence shown here is derived from an EMBL/GenBank/DDBJ whole genome shotgun (WGS) entry which is preliminary data.</text>
</comment>
<dbReference type="PANTHER" id="PTHR21180">
    <property type="entry name" value="ENDONUCLEASE/EXONUCLEASE/PHOSPHATASE FAMILY DOMAIN-CONTAINING PROTEIN 1"/>
    <property type="match status" value="1"/>
</dbReference>
<dbReference type="Gene3D" id="1.10.150.280">
    <property type="entry name" value="AF1531-like domain"/>
    <property type="match status" value="1"/>
</dbReference>
<gene>
    <name evidence="4" type="ORF">IV36_GL000153</name>
</gene>
<dbReference type="GO" id="GO:0015627">
    <property type="term" value="C:type II protein secretion system complex"/>
    <property type="evidence" value="ECO:0007669"/>
    <property type="project" value="TreeGrafter"/>
</dbReference>
<dbReference type="GO" id="GO:0003677">
    <property type="term" value="F:DNA binding"/>
    <property type="evidence" value="ECO:0007669"/>
    <property type="project" value="InterPro"/>
</dbReference>
<evidence type="ECO:0000313" key="5">
    <source>
        <dbReference type="Proteomes" id="UP000051727"/>
    </source>
</evidence>
<accession>A0A0R2G0K2</accession>
<evidence type="ECO:0000256" key="2">
    <source>
        <dbReference type="SAM" id="Phobius"/>
    </source>
</evidence>
<keyword evidence="2" id="KW-0472">Membrane</keyword>
<dbReference type="NCBIfam" id="TIGR00426">
    <property type="entry name" value="competence protein ComEA helix-hairpin-helix repeat region"/>
    <property type="match status" value="1"/>
</dbReference>
<feature type="domain" description="Helix-hairpin-helix DNA-binding motif class 1" evidence="3">
    <location>
        <begin position="187"/>
        <end position="206"/>
    </location>
</feature>
<dbReference type="Pfam" id="PF10531">
    <property type="entry name" value="SLBB"/>
    <property type="match status" value="1"/>
</dbReference>
<dbReference type="InterPro" id="IPR051675">
    <property type="entry name" value="Endo/Exo/Phosphatase_dom_1"/>
</dbReference>
<dbReference type="InterPro" id="IPR010994">
    <property type="entry name" value="RuvA_2-like"/>
</dbReference>
<reference evidence="4 5" key="1">
    <citation type="journal article" date="2015" name="Genome Announc.">
        <title>Expanding the biotechnology potential of lactobacilli through comparative genomics of 213 strains and associated genera.</title>
        <authorList>
            <person name="Sun Z."/>
            <person name="Harris H.M."/>
            <person name="McCann A."/>
            <person name="Guo C."/>
            <person name="Argimon S."/>
            <person name="Zhang W."/>
            <person name="Yang X."/>
            <person name="Jeffery I.B."/>
            <person name="Cooney J.C."/>
            <person name="Kagawa T.F."/>
            <person name="Liu W."/>
            <person name="Song Y."/>
            <person name="Salvetti E."/>
            <person name="Wrobel A."/>
            <person name="Rasinkangas P."/>
            <person name="Parkhill J."/>
            <person name="Rea M.C."/>
            <person name="O'Sullivan O."/>
            <person name="Ritari J."/>
            <person name="Douillard F.P."/>
            <person name="Paul Ross R."/>
            <person name="Yang R."/>
            <person name="Briner A.E."/>
            <person name="Felis G.E."/>
            <person name="de Vos W.M."/>
            <person name="Barrangou R."/>
            <person name="Klaenhammer T.R."/>
            <person name="Caufield P.W."/>
            <person name="Cui Y."/>
            <person name="Zhang H."/>
            <person name="O'Toole P.W."/>
        </authorList>
    </citation>
    <scope>NUCLEOTIDE SEQUENCE [LARGE SCALE GENOMIC DNA]</scope>
    <source>
        <strain evidence="4 5">ATCC 27304</strain>
    </source>
</reference>
<dbReference type="SMART" id="SM00278">
    <property type="entry name" value="HhH1"/>
    <property type="match status" value="2"/>
</dbReference>
<dbReference type="STRING" id="1618.IV36_GL000153"/>
<feature type="region of interest" description="Disordered" evidence="1">
    <location>
        <begin position="150"/>
        <end position="174"/>
    </location>
</feature>
<feature type="compositionally biased region" description="Low complexity" evidence="1">
    <location>
        <begin position="156"/>
        <end position="174"/>
    </location>
</feature>
<protein>
    <submittedName>
        <fullName evidence="4">ComE operon protein 1</fullName>
    </submittedName>
</protein>
<dbReference type="InterPro" id="IPR019554">
    <property type="entry name" value="Soluble_ligand-bd"/>
</dbReference>
<evidence type="ECO:0000313" key="4">
    <source>
        <dbReference type="EMBL" id="KRN34353.1"/>
    </source>
</evidence>
<feature type="transmembrane region" description="Helical" evidence="2">
    <location>
        <begin position="20"/>
        <end position="39"/>
    </location>
</feature>
<evidence type="ECO:0000259" key="3">
    <source>
        <dbReference type="SMART" id="SM00278"/>
    </source>
</evidence>
<dbReference type="Proteomes" id="UP000051727">
    <property type="component" value="Unassembled WGS sequence"/>
</dbReference>
<dbReference type="PATRIC" id="fig|1618.3.peg.153"/>
<dbReference type="AlphaFoldDB" id="A0A0R2G0K2"/>
<sequence length="241" mass="26398">MEGGYVDRLYELWFENRKLCIIVFLVFLGLGGVFIIYTLKGDSSQDNELFNLSTSSSDTLISASSNTAVSSNLKNTAEISVDIKGAVKYPGVYSLKSGARVNEVVKKAGGLLENADNNQVNLALILQDQNVVYIPFEGEFSNSLTTTVQSSGDSMTSTTNATSATNAVESTSETETQKYDINQVTKEELETIPGIGDKKAEQILAYRTEHGRINQLDELKDISGVGDKTFERFQMYLEVTP</sequence>
<evidence type="ECO:0000256" key="1">
    <source>
        <dbReference type="SAM" id="MobiDB-lite"/>
    </source>
</evidence>
<dbReference type="EMBL" id="JQAR01000001">
    <property type="protein sequence ID" value="KRN34353.1"/>
    <property type="molecule type" value="Genomic_DNA"/>
</dbReference>
<dbReference type="SUPFAM" id="SSF47781">
    <property type="entry name" value="RuvA domain 2-like"/>
    <property type="match status" value="1"/>
</dbReference>
<name>A0A0R2G0K2_9LACO</name>
<dbReference type="InterPro" id="IPR003583">
    <property type="entry name" value="Hlx-hairpin-Hlx_DNA-bd_motif"/>
</dbReference>
<keyword evidence="2" id="KW-0812">Transmembrane</keyword>
<feature type="domain" description="Helix-hairpin-helix DNA-binding motif class 1" evidence="3">
    <location>
        <begin position="217"/>
        <end position="236"/>
    </location>
</feature>
<dbReference type="GO" id="GO:0015628">
    <property type="term" value="P:protein secretion by the type II secretion system"/>
    <property type="evidence" value="ECO:0007669"/>
    <property type="project" value="TreeGrafter"/>
</dbReference>
<dbReference type="GO" id="GO:0006281">
    <property type="term" value="P:DNA repair"/>
    <property type="evidence" value="ECO:0007669"/>
    <property type="project" value="InterPro"/>
</dbReference>